<evidence type="ECO:0000256" key="7">
    <source>
        <dbReference type="ARBA" id="ARBA00023080"/>
    </source>
</evidence>
<dbReference type="GO" id="GO:0000166">
    <property type="term" value="F:nucleotide binding"/>
    <property type="evidence" value="ECO:0007669"/>
    <property type="project" value="UniProtKB-KW"/>
</dbReference>
<dbReference type="GO" id="GO:0017111">
    <property type="term" value="F:ribonucleoside triphosphate phosphatase activity"/>
    <property type="evidence" value="ECO:0007669"/>
    <property type="project" value="InterPro"/>
</dbReference>
<accession>A0AAW4NRX7</accession>
<comment type="catalytic activity">
    <reaction evidence="8 10">
        <text>dITP + H2O = dIMP + diphosphate + H(+)</text>
        <dbReference type="Rhea" id="RHEA:28342"/>
        <dbReference type="ChEBI" id="CHEBI:15377"/>
        <dbReference type="ChEBI" id="CHEBI:15378"/>
        <dbReference type="ChEBI" id="CHEBI:33019"/>
        <dbReference type="ChEBI" id="CHEBI:61194"/>
        <dbReference type="ChEBI" id="CHEBI:61382"/>
        <dbReference type="EC" id="3.6.1.66"/>
    </reaction>
</comment>
<organism evidence="12 13">
    <name type="scientific">Segatella salivae</name>
    <dbReference type="NCBI Taxonomy" id="228604"/>
    <lineage>
        <taxon>Bacteria</taxon>
        <taxon>Pseudomonadati</taxon>
        <taxon>Bacteroidota</taxon>
        <taxon>Bacteroidia</taxon>
        <taxon>Bacteroidales</taxon>
        <taxon>Prevotellaceae</taxon>
        <taxon>Segatella</taxon>
    </lineage>
</organism>
<sequence length="206" mass="22514">MKIVFATNNKHKLSEVKEILGSAYDVVSLDEIGCHVDIPETGNTLEENAHLKAKYVFEHYGLDCFADDTGLEVEALHGEPGVYSARYAEGTDHNSEANTAKLLRKMTGITDRNACFRTVISLIRRDDSKPNGYNETFFEGKVNGKIATERSGSAGFGYDPVFIPEGYNESFAVLGEDIKNGISHRARAVEALKKGLSADTSSETGE</sequence>
<keyword evidence="3 10" id="KW-0479">Metal-binding</keyword>
<dbReference type="AlphaFoldDB" id="A0AAW4NRX7"/>
<feature type="binding site" evidence="10">
    <location>
        <begin position="7"/>
        <end position="12"/>
    </location>
    <ligand>
        <name>substrate</name>
    </ligand>
</feature>
<gene>
    <name evidence="12" type="ORF">KZY68_03705</name>
</gene>
<evidence type="ECO:0000256" key="4">
    <source>
        <dbReference type="ARBA" id="ARBA00022741"/>
    </source>
</evidence>
<dbReference type="RefSeq" id="WP_219425820.1">
    <property type="nucleotide sequence ID" value="NZ_JAHXQY010000009.1"/>
</dbReference>
<evidence type="ECO:0000313" key="13">
    <source>
        <dbReference type="Proteomes" id="UP001196873"/>
    </source>
</evidence>
<keyword evidence="4 10" id="KW-0547">Nucleotide-binding</keyword>
<dbReference type="NCBIfam" id="TIGR00042">
    <property type="entry name" value="RdgB/HAM1 family non-canonical purine NTP pyrophosphatase"/>
    <property type="match status" value="1"/>
</dbReference>
<dbReference type="GO" id="GO:0036222">
    <property type="term" value="F:XTP diphosphatase activity"/>
    <property type="evidence" value="ECO:0007669"/>
    <property type="project" value="UniProtKB-UniRule"/>
</dbReference>
<dbReference type="Proteomes" id="UP001196873">
    <property type="component" value="Unassembled WGS sequence"/>
</dbReference>
<comment type="cofactor">
    <cofactor evidence="10">
        <name>Mg(2+)</name>
        <dbReference type="ChEBI" id="CHEBI:18420"/>
    </cofactor>
    <text evidence="10">Binds 1 Mg(2+) ion per subunit.</text>
</comment>
<feature type="active site" description="Proton acceptor" evidence="10">
    <location>
        <position position="68"/>
    </location>
</feature>
<evidence type="ECO:0000256" key="10">
    <source>
        <dbReference type="HAMAP-Rule" id="MF_01405"/>
    </source>
</evidence>
<evidence type="ECO:0000256" key="5">
    <source>
        <dbReference type="ARBA" id="ARBA00022801"/>
    </source>
</evidence>
<evidence type="ECO:0000256" key="8">
    <source>
        <dbReference type="ARBA" id="ARBA00051875"/>
    </source>
</evidence>
<evidence type="ECO:0000256" key="11">
    <source>
        <dbReference type="RuleBase" id="RU003781"/>
    </source>
</evidence>
<evidence type="ECO:0000256" key="3">
    <source>
        <dbReference type="ARBA" id="ARBA00022723"/>
    </source>
</evidence>
<evidence type="ECO:0000313" key="12">
    <source>
        <dbReference type="EMBL" id="MBW4865142.1"/>
    </source>
</evidence>
<dbReference type="GO" id="GO:0036220">
    <property type="term" value="F:ITP diphosphatase activity"/>
    <property type="evidence" value="ECO:0007669"/>
    <property type="project" value="UniProtKB-UniRule"/>
</dbReference>
<evidence type="ECO:0000256" key="2">
    <source>
        <dbReference type="ARBA" id="ARBA00011738"/>
    </source>
</evidence>
<comment type="catalytic activity">
    <reaction evidence="10">
        <text>ITP + H2O = IMP + diphosphate + H(+)</text>
        <dbReference type="Rhea" id="RHEA:29399"/>
        <dbReference type="ChEBI" id="CHEBI:15377"/>
        <dbReference type="ChEBI" id="CHEBI:15378"/>
        <dbReference type="ChEBI" id="CHEBI:33019"/>
        <dbReference type="ChEBI" id="CHEBI:58053"/>
        <dbReference type="ChEBI" id="CHEBI:61402"/>
        <dbReference type="EC" id="3.6.1.66"/>
    </reaction>
</comment>
<evidence type="ECO:0000256" key="1">
    <source>
        <dbReference type="ARBA" id="ARBA00008023"/>
    </source>
</evidence>
<dbReference type="NCBIfam" id="NF011398">
    <property type="entry name" value="PRK14823.1"/>
    <property type="match status" value="1"/>
</dbReference>
<protein>
    <recommendedName>
        <fullName evidence="10">dITP/XTP pyrophosphatase</fullName>
        <ecNumber evidence="10">3.6.1.66</ecNumber>
    </recommendedName>
    <alternativeName>
        <fullName evidence="10">Non-canonical purine NTP pyrophosphatase</fullName>
    </alternativeName>
    <alternativeName>
        <fullName evidence="10">Non-standard purine NTP pyrophosphatase</fullName>
    </alternativeName>
    <alternativeName>
        <fullName evidence="10">Nucleoside-triphosphate diphosphatase</fullName>
    </alternativeName>
    <alternativeName>
        <fullName evidence="10">Nucleoside-triphosphate pyrophosphatase</fullName>
        <shortName evidence="10">NTPase</shortName>
    </alternativeName>
</protein>
<evidence type="ECO:0000256" key="6">
    <source>
        <dbReference type="ARBA" id="ARBA00022842"/>
    </source>
</evidence>
<dbReference type="InterPro" id="IPR020922">
    <property type="entry name" value="dITP/XTP_pyrophosphatase"/>
</dbReference>
<comment type="function">
    <text evidence="10">Pyrophosphatase that catalyzes the hydrolysis of nucleoside triphosphates to their monophosphate derivatives, with a high preference for the non-canonical purine nucleotides XTP (xanthosine triphosphate), dITP (deoxyinosine triphosphate) and ITP. Seems to function as a house-cleaning enzyme that removes non-canonical purine nucleotides from the nucleotide pool, thus preventing their incorporation into DNA/RNA and avoiding chromosomal lesions.</text>
</comment>
<feature type="binding site" evidence="10">
    <location>
        <begin position="156"/>
        <end position="159"/>
    </location>
    <ligand>
        <name>substrate</name>
    </ligand>
</feature>
<dbReference type="GO" id="GO:0009117">
    <property type="term" value="P:nucleotide metabolic process"/>
    <property type="evidence" value="ECO:0007669"/>
    <property type="project" value="UniProtKB-KW"/>
</dbReference>
<dbReference type="PANTHER" id="PTHR11067">
    <property type="entry name" value="INOSINE TRIPHOSPHATE PYROPHOSPHATASE/HAM1 PROTEIN"/>
    <property type="match status" value="1"/>
</dbReference>
<comment type="similarity">
    <text evidence="1 10 11">Belongs to the HAM1 NTPase family.</text>
</comment>
<keyword evidence="7 10" id="KW-0546">Nucleotide metabolism</keyword>
<feature type="binding site" evidence="10">
    <location>
        <position position="179"/>
    </location>
    <ligand>
        <name>substrate</name>
    </ligand>
</feature>
<dbReference type="GO" id="GO:0005829">
    <property type="term" value="C:cytosol"/>
    <property type="evidence" value="ECO:0007669"/>
    <property type="project" value="TreeGrafter"/>
</dbReference>
<dbReference type="GO" id="GO:0009146">
    <property type="term" value="P:purine nucleoside triphosphate catabolic process"/>
    <property type="evidence" value="ECO:0007669"/>
    <property type="project" value="UniProtKB-UniRule"/>
</dbReference>
<keyword evidence="6 10" id="KW-0460">Magnesium</keyword>
<keyword evidence="5 10" id="KW-0378">Hydrolase</keyword>
<dbReference type="FunFam" id="3.90.950.10:FF:000001">
    <property type="entry name" value="dITP/XTP pyrophosphatase"/>
    <property type="match status" value="1"/>
</dbReference>
<comment type="caution">
    <text evidence="12">The sequence shown here is derived from an EMBL/GenBank/DDBJ whole genome shotgun (WGS) entry which is preliminary data.</text>
</comment>
<dbReference type="CDD" id="cd00515">
    <property type="entry name" value="HAM1"/>
    <property type="match status" value="1"/>
</dbReference>
<feature type="binding site" evidence="10">
    <location>
        <begin position="184"/>
        <end position="185"/>
    </location>
    <ligand>
        <name>substrate</name>
    </ligand>
</feature>
<dbReference type="InterPro" id="IPR002637">
    <property type="entry name" value="RdgB/HAM1"/>
</dbReference>
<feature type="binding site" evidence="10">
    <location>
        <position position="69"/>
    </location>
    <ligand>
        <name>substrate</name>
    </ligand>
</feature>
<comment type="subunit">
    <text evidence="2 10">Homodimer.</text>
</comment>
<dbReference type="GO" id="GO:0035870">
    <property type="term" value="F:dITP diphosphatase activity"/>
    <property type="evidence" value="ECO:0007669"/>
    <property type="project" value="UniProtKB-UniRule"/>
</dbReference>
<dbReference type="HAMAP" id="MF_01405">
    <property type="entry name" value="Non_canon_purine_NTPase"/>
    <property type="match status" value="1"/>
</dbReference>
<dbReference type="EC" id="3.6.1.66" evidence="10"/>
<evidence type="ECO:0000256" key="9">
    <source>
        <dbReference type="ARBA" id="ARBA00052017"/>
    </source>
</evidence>
<dbReference type="Pfam" id="PF01725">
    <property type="entry name" value="Ham1p_like"/>
    <property type="match status" value="1"/>
</dbReference>
<name>A0AAW4NRX7_9BACT</name>
<dbReference type="GO" id="GO:0046872">
    <property type="term" value="F:metal ion binding"/>
    <property type="evidence" value="ECO:0007669"/>
    <property type="project" value="UniProtKB-KW"/>
</dbReference>
<comment type="caution">
    <text evidence="10">Lacks conserved residue(s) required for the propagation of feature annotation.</text>
</comment>
<reference evidence="12" key="1">
    <citation type="submission" date="2021-07" db="EMBL/GenBank/DDBJ databases">
        <title>Genomic diversity and antimicrobial resistance of Prevotella spp. isolated from chronic lung disease airways.</title>
        <authorList>
            <person name="Webb K.A."/>
            <person name="Olagoke O.S."/>
            <person name="Baird T."/>
            <person name="Neill J."/>
            <person name="Pham A."/>
            <person name="Wells T.J."/>
            <person name="Ramsay K.A."/>
            <person name="Bell S.C."/>
            <person name="Sarovich D.S."/>
            <person name="Price E.P."/>
        </authorList>
    </citation>
    <scope>NUCLEOTIDE SEQUENCE</scope>
    <source>
        <strain evidence="12">SCHI0047.S.3</strain>
    </source>
</reference>
<comment type="catalytic activity">
    <reaction evidence="9 10">
        <text>XTP + H2O = XMP + diphosphate + H(+)</text>
        <dbReference type="Rhea" id="RHEA:28610"/>
        <dbReference type="ChEBI" id="CHEBI:15377"/>
        <dbReference type="ChEBI" id="CHEBI:15378"/>
        <dbReference type="ChEBI" id="CHEBI:33019"/>
        <dbReference type="ChEBI" id="CHEBI:57464"/>
        <dbReference type="ChEBI" id="CHEBI:61314"/>
        <dbReference type="EC" id="3.6.1.66"/>
    </reaction>
</comment>
<proteinExistence type="inferred from homology"/>
<dbReference type="PANTHER" id="PTHR11067:SF9">
    <property type="entry name" value="INOSINE TRIPHOSPHATE PYROPHOSPHATASE"/>
    <property type="match status" value="1"/>
</dbReference>
<feature type="binding site" evidence="10">
    <location>
        <position position="68"/>
    </location>
    <ligand>
        <name>Mg(2+)</name>
        <dbReference type="ChEBI" id="CHEBI:18420"/>
    </ligand>
</feature>
<dbReference type="EMBL" id="JAHXRF010000004">
    <property type="protein sequence ID" value="MBW4865142.1"/>
    <property type="molecule type" value="Genomic_DNA"/>
</dbReference>